<organism evidence="11 12">
    <name type="scientific">Hymenobacter saemangeumensis</name>
    <dbReference type="NCBI Taxonomy" id="1084522"/>
    <lineage>
        <taxon>Bacteria</taxon>
        <taxon>Pseudomonadati</taxon>
        <taxon>Bacteroidota</taxon>
        <taxon>Cytophagia</taxon>
        <taxon>Cytophagales</taxon>
        <taxon>Hymenobacteraceae</taxon>
        <taxon>Hymenobacter</taxon>
    </lineage>
</organism>
<sequence length="485" mass="53261">MQKPSIPQGTRDFGPAQVARRQHIFNVIRRTFEQFGFAPLETPTLENLSVLTGKYGDEGDQLLFKVLNSGNFLVKERKGETTPTVTADDLEAGPKAVLPKIAEKGLRYDLTVPFARYVAMNRGTLTFPFKRYQMQPVWRADRPQRGRYREFYQCDADVVGTDSLLCEAEIVLMMSQVLHQLGLYDFTIKINHRGVLRNIYQALGGEGQETDLFVAIDKLDKIGREGVSNELLGKGFTQPTIDTLFELLSVEGNFEEKLERLLAGFATSGVEPDGFAEGKSLAEQGESPLSGYRGLAELGEVRALLQASGFNQFDRLEFDPTLARGLSYYTGCIFEVKINNVQMGSVSGGGRYDNLTGSFGLPGVSGVGFSFGVDRLYDCLESLDLFKPTGETPTRCLITNFDGPTLPAALGLLAQLRAAGLPSELYPDTVKLQKQFKYADAKGIPLVIIMGPEELSQGIVKIKILASGEEKTLPIGEVVSALTHD</sequence>
<accession>A0ABP8I2F6</accession>
<evidence type="ECO:0000256" key="9">
    <source>
        <dbReference type="HAMAP-Rule" id="MF_00127"/>
    </source>
</evidence>
<evidence type="ECO:0000256" key="2">
    <source>
        <dbReference type="ARBA" id="ARBA00011738"/>
    </source>
</evidence>
<dbReference type="CDD" id="cd00859">
    <property type="entry name" value="HisRS_anticodon"/>
    <property type="match status" value="1"/>
</dbReference>
<dbReference type="PROSITE" id="PS50862">
    <property type="entry name" value="AA_TRNA_LIGASE_II"/>
    <property type="match status" value="1"/>
</dbReference>
<dbReference type="SUPFAM" id="SSF55681">
    <property type="entry name" value="Class II aaRS and biotin synthetases"/>
    <property type="match status" value="1"/>
</dbReference>
<dbReference type="EC" id="6.1.1.21" evidence="9"/>
<protein>
    <recommendedName>
        <fullName evidence="9">Histidine--tRNA ligase</fullName>
        <ecNumber evidence="9">6.1.1.21</ecNumber>
    </recommendedName>
    <alternativeName>
        <fullName evidence="9">Histidyl-tRNA synthetase</fullName>
        <shortName evidence="9">HisRS</shortName>
    </alternativeName>
</protein>
<dbReference type="Gene3D" id="3.40.50.800">
    <property type="entry name" value="Anticodon-binding domain"/>
    <property type="match status" value="1"/>
</dbReference>
<dbReference type="GO" id="GO:0016874">
    <property type="term" value="F:ligase activity"/>
    <property type="evidence" value="ECO:0007669"/>
    <property type="project" value="UniProtKB-KW"/>
</dbReference>
<dbReference type="InterPro" id="IPR045864">
    <property type="entry name" value="aa-tRNA-synth_II/BPL/LPL"/>
</dbReference>
<keyword evidence="5 9" id="KW-0067">ATP-binding</keyword>
<dbReference type="InterPro" id="IPR004154">
    <property type="entry name" value="Anticodon-bd"/>
</dbReference>
<reference evidence="12" key="1">
    <citation type="journal article" date="2019" name="Int. J. Syst. Evol. Microbiol.">
        <title>The Global Catalogue of Microorganisms (GCM) 10K type strain sequencing project: providing services to taxonomists for standard genome sequencing and annotation.</title>
        <authorList>
            <consortium name="The Broad Institute Genomics Platform"/>
            <consortium name="The Broad Institute Genome Sequencing Center for Infectious Disease"/>
            <person name="Wu L."/>
            <person name="Ma J."/>
        </authorList>
    </citation>
    <scope>NUCLEOTIDE SEQUENCE [LARGE SCALE GENOMIC DNA]</scope>
    <source>
        <strain evidence="12">JCM 17923</strain>
    </source>
</reference>
<gene>
    <name evidence="9 11" type="primary">hisS</name>
    <name evidence="11" type="ORF">GCM10023185_06590</name>
</gene>
<dbReference type="PANTHER" id="PTHR11476:SF7">
    <property type="entry name" value="HISTIDINE--TRNA LIGASE"/>
    <property type="match status" value="1"/>
</dbReference>
<dbReference type="Pfam" id="PF03129">
    <property type="entry name" value="HGTP_anticodon"/>
    <property type="match status" value="1"/>
</dbReference>
<keyword evidence="3 9" id="KW-0436">Ligase</keyword>
<keyword evidence="9" id="KW-0963">Cytoplasm</keyword>
<dbReference type="HAMAP" id="MF_00127">
    <property type="entry name" value="His_tRNA_synth"/>
    <property type="match status" value="1"/>
</dbReference>
<dbReference type="CDD" id="cd00773">
    <property type="entry name" value="HisRS-like_core"/>
    <property type="match status" value="1"/>
</dbReference>
<evidence type="ECO:0000256" key="5">
    <source>
        <dbReference type="ARBA" id="ARBA00022840"/>
    </source>
</evidence>
<comment type="caution">
    <text evidence="11">The sequence shown here is derived from an EMBL/GenBank/DDBJ whole genome shotgun (WGS) entry which is preliminary data.</text>
</comment>
<comment type="catalytic activity">
    <reaction evidence="8 9">
        <text>tRNA(His) + L-histidine + ATP = L-histidyl-tRNA(His) + AMP + diphosphate + H(+)</text>
        <dbReference type="Rhea" id="RHEA:17313"/>
        <dbReference type="Rhea" id="RHEA-COMP:9665"/>
        <dbReference type="Rhea" id="RHEA-COMP:9689"/>
        <dbReference type="ChEBI" id="CHEBI:15378"/>
        <dbReference type="ChEBI" id="CHEBI:30616"/>
        <dbReference type="ChEBI" id="CHEBI:33019"/>
        <dbReference type="ChEBI" id="CHEBI:57595"/>
        <dbReference type="ChEBI" id="CHEBI:78442"/>
        <dbReference type="ChEBI" id="CHEBI:78527"/>
        <dbReference type="ChEBI" id="CHEBI:456215"/>
        <dbReference type="EC" id="6.1.1.21"/>
    </reaction>
</comment>
<keyword evidence="4 9" id="KW-0547">Nucleotide-binding</keyword>
<comment type="subcellular location">
    <subcellularLocation>
        <location evidence="9">Cytoplasm</location>
    </subcellularLocation>
</comment>
<evidence type="ECO:0000256" key="3">
    <source>
        <dbReference type="ARBA" id="ARBA00022598"/>
    </source>
</evidence>
<dbReference type="EMBL" id="BAABGZ010000010">
    <property type="protein sequence ID" value="GAA4349679.1"/>
    <property type="molecule type" value="Genomic_DNA"/>
</dbReference>
<dbReference type="InterPro" id="IPR004516">
    <property type="entry name" value="HisRS/HisZ"/>
</dbReference>
<dbReference type="InterPro" id="IPR041715">
    <property type="entry name" value="HisRS-like_core"/>
</dbReference>
<name>A0ABP8I2F6_9BACT</name>
<dbReference type="InterPro" id="IPR006195">
    <property type="entry name" value="aa-tRNA-synth_II"/>
</dbReference>
<keyword evidence="6 9" id="KW-0648">Protein biosynthesis</keyword>
<evidence type="ECO:0000259" key="10">
    <source>
        <dbReference type="PROSITE" id="PS50862"/>
    </source>
</evidence>
<comment type="subunit">
    <text evidence="2 9">Homodimer.</text>
</comment>
<keyword evidence="12" id="KW-1185">Reference proteome</keyword>
<feature type="domain" description="Aminoacyl-transfer RNA synthetases class-II family profile" evidence="10">
    <location>
        <begin position="1"/>
        <end position="388"/>
    </location>
</feature>
<dbReference type="Gene3D" id="3.30.930.10">
    <property type="entry name" value="Bira Bifunctional Protein, Domain 2"/>
    <property type="match status" value="1"/>
</dbReference>
<evidence type="ECO:0000256" key="8">
    <source>
        <dbReference type="ARBA" id="ARBA00047639"/>
    </source>
</evidence>
<dbReference type="InterPro" id="IPR036621">
    <property type="entry name" value="Anticodon-bd_dom_sf"/>
</dbReference>
<comment type="similarity">
    <text evidence="1 9">Belongs to the class-II aminoacyl-tRNA synthetase family.</text>
</comment>
<dbReference type="NCBIfam" id="TIGR00442">
    <property type="entry name" value="hisS"/>
    <property type="match status" value="1"/>
</dbReference>
<dbReference type="PANTHER" id="PTHR11476">
    <property type="entry name" value="HISTIDYL-TRNA SYNTHETASE"/>
    <property type="match status" value="1"/>
</dbReference>
<proteinExistence type="inferred from homology"/>
<evidence type="ECO:0000256" key="7">
    <source>
        <dbReference type="ARBA" id="ARBA00023146"/>
    </source>
</evidence>
<evidence type="ECO:0000256" key="1">
    <source>
        <dbReference type="ARBA" id="ARBA00008226"/>
    </source>
</evidence>
<dbReference type="Proteomes" id="UP001501153">
    <property type="component" value="Unassembled WGS sequence"/>
</dbReference>
<keyword evidence="7 9" id="KW-0030">Aminoacyl-tRNA synthetase</keyword>
<dbReference type="InterPro" id="IPR015807">
    <property type="entry name" value="His-tRNA-ligase"/>
</dbReference>
<evidence type="ECO:0000256" key="4">
    <source>
        <dbReference type="ARBA" id="ARBA00022741"/>
    </source>
</evidence>
<dbReference type="SUPFAM" id="SSF52954">
    <property type="entry name" value="Class II aaRS ABD-related"/>
    <property type="match status" value="1"/>
</dbReference>
<dbReference type="Pfam" id="PF13393">
    <property type="entry name" value="tRNA-synt_His"/>
    <property type="match status" value="1"/>
</dbReference>
<dbReference type="InterPro" id="IPR033656">
    <property type="entry name" value="HisRS_anticodon"/>
</dbReference>
<evidence type="ECO:0000313" key="11">
    <source>
        <dbReference type="EMBL" id="GAA4349679.1"/>
    </source>
</evidence>
<dbReference type="RefSeq" id="WP_345233792.1">
    <property type="nucleotide sequence ID" value="NZ_BAABGZ010000010.1"/>
</dbReference>
<evidence type="ECO:0000313" key="12">
    <source>
        <dbReference type="Proteomes" id="UP001501153"/>
    </source>
</evidence>
<evidence type="ECO:0000256" key="6">
    <source>
        <dbReference type="ARBA" id="ARBA00022917"/>
    </source>
</evidence>
<dbReference type="PIRSF" id="PIRSF001549">
    <property type="entry name" value="His-tRNA_synth"/>
    <property type="match status" value="1"/>
</dbReference>